<dbReference type="InterPro" id="IPR044999">
    <property type="entry name" value="CbbY-like"/>
</dbReference>
<comment type="caution">
    <text evidence="6">The sequence shown here is derived from an EMBL/GenBank/DDBJ whole genome shotgun (WGS) entry which is preliminary data.</text>
</comment>
<dbReference type="SFLD" id="SFLDS00003">
    <property type="entry name" value="Haloacid_Dehalogenase"/>
    <property type="match status" value="1"/>
</dbReference>
<feature type="domain" description="Myb/SANT-like" evidence="5">
    <location>
        <begin position="646"/>
        <end position="742"/>
    </location>
</feature>
<dbReference type="Proteomes" id="UP000325081">
    <property type="component" value="Unassembled WGS sequence"/>
</dbReference>
<dbReference type="OrthoDB" id="40579at2759"/>
<evidence type="ECO:0000256" key="4">
    <source>
        <dbReference type="SAM" id="MobiDB-lite"/>
    </source>
</evidence>
<dbReference type="GO" id="GO:0016787">
    <property type="term" value="F:hydrolase activity"/>
    <property type="evidence" value="ECO:0007669"/>
    <property type="project" value="UniProtKB-KW"/>
</dbReference>
<dbReference type="SFLD" id="SFLDG01129">
    <property type="entry name" value="C1.5:_HAD__Beta-PGM__Phosphata"/>
    <property type="match status" value="1"/>
</dbReference>
<keyword evidence="1" id="KW-0479">Metal-binding</keyword>
<keyword evidence="7" id="KW-1185">Reference proteome</keyword>
<accession>A0A5A7RHZ9</accession>
<dbReference type="EMBL" id="BKCP01012737">
    <property type="protein sequence ID" value="GER56738.1"/>
    <property type="molecule type" value="Genomic_DNA"/>
</dbReference>
<dbReference type="InterPro" id="IPR023214">
    <property type="entry name" value="HAD_sf"/>
</dbReference>
<reference evidence="7" key="1">
    <citation type="journal article" date="2019" name="Curr. Biol.">
        <title>Genome Sequence of Striga asiatica Provides Insight into the Evolution of Plant Parasitism.</title>
        <authorList>
            <person name="Yoshida S."/>
            <person name="Kim S."/>
            <person name="Wafula E.K."/>
            <person name="Tanskanen J."/>
            <person name="Kim Y.M."/>
            <person name="Honaas L."/>
            <person name="Yang Z."/>
            <person name="Spallek T."/>
            <person name="Conn C.E."/>
            <person name="Ichihashi Y."/>
            <person name="Cheong K."/>
            <person name="Cui S."/>
            <person name="Der J.P."/>
            <person name="Gundlach H."/>
            <person name="Jiao Y."/>
            <person name="Hori C."/>
            <person name="Ishida J.K."/>
            <person name="Kasahara H."/>
            <person name="Kiba T."/>
            <person name="Kim M.S."/>
            <person name="Koo N."/>
            <person name="Laohavisit A."/>
            <person name="Lee Y.H."/>
            <person name="Lumba S."/>
            <person name="McCourt P."/>
            <person name="Mortimer J.C."/>
            <person name="Mutuku J.M."/>
            <person name="Nomura T."/>
            <person name="Sasaki-Sekimoto Y."/>
            <person name="Seto Y."/>
            <person name="Wang Y."/>
            <person name="Wakatake T."/>
            <person name="Sakakibara H."/>
            <person name="Demura T."/>
            <person name="Yamaguchi S."/>
            <person name="Yoneyama K."/>
            <person name="Manabe R.I."/>
            <person name="Nelson D.C."/>
            <person name="Schulman A.H."/>
            <person name="Timko M.P."/>
            <person name="dePamphilis C.W."/>
            <person name="Choi D."/>
            <person name="Shirasu K."/>
        </authorList>
    </citation>
    <scope>NUCLEOTIDE SEQUENCE [LARGE SCALE GENOMIC DNA]</scope>
    <source>
        <strain evidence="7">cv. UVA1</strain>
    </source>
</reference>
<gene>
    <name evidence="6" type="ORF">STAS_34472</name>
</gene>
<keyword evidence="2 6" id="KW-0378">Hydrolase</keyword>
<dbReference type="FunFam" id="3.40.50.1000:FF:000036">
    <property type="entry name" value="HAD family hydrolase"/>
    <property type="match status" value="1"/>
</dbReference>
<organism evidence="6 7">
    <name type="scientific">Striga asiatica</name>
    <name type="common">Asiatic witchweed</name>
    <name type="synonym">Buchnera asiatica</name>
    <dbReference type="NCBI Taxonomy" id="4170"/>
    <lineage>
        <taxon>Eukaryota</taxon>
        <taxon>Viridiplantae</taxon>
        <taxon>Streptophyta</taxon>
        <taxon>Embryophyta</taxon>
        <taxon>Tracheophyta</taxon>
        <taxon>Spermatophyta</taxon>
        <taxon>Magnoliopsida</taxon>
        <taxon>eudicotyledons</taxon>
        <taxon>Gunneridae</taxon>
        <taxon>Pentapetalae</taxon>
        <taxon>asterids</taxon>
        <taxon>lamiids</taxon>
        <taxon>Lamiales</taxon>
        <taxon>Orobanchaceae</taxon>
        <taxon>Buchnereae</taxon>
        <taxon>Striga</taxon>
    </lineage>
</organism>
<dbReference type="Gene3D" id="3.40.50.1000">
    <property type="entry name" value="HAD superfamily/HAD-like"/>
    <property type="match status" value="1"/>
</dbReference>
<comment type="similarity">
    <text evidence="3">Belongs to the HAD-like hydrolase superfamily. DOG/GPP family.</text>
</comment>
<dbReference type="PANTHER" id="PTHR42896">
    <property type="entry name" value="XYLULOSE-1,5-BISPHOSPHATE (XUBP) PHOSPHATASE"/>
    <property type="match status" value="1"/>
</dbReference>
<evidence type="ECO:0000313" key="7">
    <source>
        <dbReference type="Proteomes" id="UP000325081"/>
    </source>
</evidence>
<dbReference type="CDD" id="cd07528">
    <property type="entry name" value="HAD_CbbY-like"/>
    <property type="match status" value="1"/>
</dbReference>
<evidence type="ECO:0000256" key="2">
    <source>
        <dbReference type="ARBA" id="ARBA00022801"/>
    </source>
</evidence>
<dbReference type="SFLD" id="SFLDG01135">
    <property type="entry name" value="C1.5.6:_HAD__Beta-PGM__Phospha"/>
    <property type="match status" value="1"/>
</dbReference>
<proteinExistence type="inferred from homology"/>
<dbReference type="InterPro" id="IPR036412">
    <property type="entry name" value="HAD-like_sf"/>
</dbReference>
<dbReference type="PANTHER" id="PTHR42896:SF2">
    <property type="entry name" value="CBBY-LIKE PROTEIN"/>
    <property type="match status" value="1"/>
</dbReference>
<dbReference type="InterPro" id="IPR023198">
    <property type="entry name" value="PGP-like_dom2"/>
</dbReference>
<evidence type="ECO:0000256" key="3">
    <source>
        <dbReference type="ARBA" id="ARBA00061496"/>
    </source>
</evidence>
<name>A0A5A7RHZ9_STRAF</name>
<dbReference type="AlphaFoldDB" id="A0A5A7RHZ9"/>
<feature type="compositionally biased region" description="Polar residues" evidence="4">
    <location>
        <begin position="610"/>
        <end position="619"/>
    </location>
</feature>
<feature type="compositionally biased region" description="Polar residues" evidence="4">
    <location>
        <begin position="632"/>
        <end position="642"/>
    </location>
</feature>
<evidence type="ECO:0000259" key="5">
    <source>
        <dbReference type="Pfam" id="PF12776"/>
    </source>
</evidence>
<dbReference type="NCBIfam" id="TIGR01509">
    <property type="entry name" value="HAD-SF-IA-v3"/>
    <property type="match status" value="1"/>
</dbReference>
<evidence type="ECO:0000256" key="1">
    <source>
        <dbReference type="ARBA" id="ARBA00022723"/>
    </source>
</evidence>
<sequence length="763" mass="83921">MAANAISPPPLTTSSSSASSKNLFFPKKIHFLSSSSSKLQGGKKLCGITLGKENLGGARGFGVVRCMSSGAPAVLPKALLFDCDGVLVDTEKDGHRISFNDTFAEKELGVTWDVDLYGELLKIGGGKERMTAYFNKVGWPEKAPKGDQERKEFIASLHKRKTELFMVLIEKKLLPLRPGVAKLIDQALGNGVKVAVCSTSNEKAVSAVVSFLLGPKRAEKIQIFAGDVVPKKKPDPAIYLLAAETLGVDPSSCVVVEDSAIGLAAAKSAGMKCIVTKSGYTGDEDFVNADAVFDCIGDPPEESWYQKSARFTMLSRRQDAANDRRVAAIYNLSRWTEWFGHQLETMGREIADLSAEIGDIRLTIRAMVRDKPTYRDADNRSVRGGICGGPIAAHDGQDVLHQGAIFEEDDDQQRGGGDDHRWEGPFRVDIPKFDGEPDDGPLCMLGIENVYARGVGPAPILGEDFSLHKLVGAIICMLHPEVKQSVIELAKAMEDDDGVVGRLEWTLGDIQPSWSIGENRSDDYCQGYNFGVGTFGAASRATCHEDVSKGNGLDESESYSNGRECYEHPFLNKSTFNPDMSSAANPSLPTSIQPFRLPQASLERRDPHSESTGSVSVNSPEKKKKKRRKMSTSEAGPSQSKQGEARWPPENEARFISLMLDQVILGKCIGQKFKQCNWMEIQEKLNDICGPEYYYEITQMTSKHDRLKQHWRRFYNMLNKDTGFGWESSTGKITGGDELWAQWITVSVLVPFIFPVFKVKCAL</sequence>
<dbReference type="Pfam" id="PF00702">
    <property type="entry name" value="Hydrolase"/>
    <property type="match status" value="1"/>
</dbReference>
<dbReference type="Gene3D" id="1.10.150.240">
    <property type="entry name" value="Putative phosphatase, domain 2"/>
    <property type="match status" value="1"/>
</dbReference>
<dbReference type="GO" id="GO:0046872">
    <property type="term" value="F:metal ion binding"/>
    <property type="evidence" value="ECO:0007669"/>
    <property type="project" value="UniProtKB-KW"/>
</dbReference>
<dbReference type="Pfam" id="PF12776">
    <property type="entry name" value="Myb_DNA-bind_3"/>
    <property type="match status" value="1"/>
</dbReference>
<dbReference type="SFLD" id="SFLDF00035">
    <property type="entry name" value="phosphoglycolate_phosphatase"/>
    <property type="match status" value="1"/>
</dbReference>
<protein>
    <submittedName>
        <fullName evidence="6">Haloacid dehalogenase-like hydrolase superfamily protein</fullName>
    </submittedName>
</protein>
<feature type="region of interest" description="Disordered" evidence="4">
    <location>
        <begin position="601"/>
        <end position="648"/>
    </location>
</feature>
<dbReference type="InterPro" id="IPR024752">
    <property type="entry name" value="Myb/SANT-like_dom"/>
</dbReference>
<evidence type="ECO:0000313" key="6">
    <source>
        <dbReference type="EMBL" id="GER56738.1"/>
    </source>
</evidence>
<dbReference type="InterPro" id="IPR006439">
    <property type="entry name" value="HAD-SF_hydro_IA"/>
</dbReference>
<dbReference type="SUPFAM" id="SSF56784">
    <property type="entry name" value="HAD-like"/>
    <property type="match status" value="1"/>
</dbReference>